<dbReference type="FunFam" id="3.40.50.150:FF:000305">
    <property type="entry name" value="S-adenosyl-L-methionine-dependent methyltransferase superfamily protein"/>
    <property type="match status" value="1"/>
</dbReference>
<keyword evidence="9" id="KW-1185">Reference proteome</keyword>
<reference evidence="9" key="1">
    <citation type="journal article" date="2020" name="Nat. Commun.">
        <title>Genome sequence of the cluster root forming white lupin.</title>
        <authorList>
            <person name="Hufnagel B."/>
            <person name="Marques A."/>
            <person name="Soriano A."/>
            <person name="Marques L."/>
            <person name="Divol F."/>
            <person name="Doumas P."/>
            <person name="Sallet E."/>
            <person name="Mancinotti D."/>
            <person name="Carrere S."/>
            <person name="Marande W."/>
            <person name="Arribat S."/>
            <person name="Keller J."/>
            <person name="Huneau C."/>
            <person name="Blein T."/>
            <person name="Aime D."/>
            <person name="Laguerre M."/>
            <person name="Taylor J."/>
            <person name="Schubert V."/>
            <person name="Nelson M."/>
            <person name="Geu-Flores F."/>
            <person name="Crespi M."/>
            <person name="Gallardo-Guerrero K."/>
            <person name="Delaux P.-M."/>
            <person name="Salse J."/>
            <person name="Berges H."/>
            <person name="Guyot R."/>
            <person name="Gouzy J."/>
            <person name="Peret B."/>
        </authorList>
    </citation>
    <scope>NUCLEOTIDE SEQUENCE [LARGE SCALE GENOMIC DNA]</scope>
    <source>
        <strain evidence="9">cv. Amiga</strain>
    </source>
</reference>
<dbReference type="AlphaFoldDB" id="A0A6A4NCB5"/>
<evidence type="ECO:0000313" key="9">
    <source>
        <dbReference type="Proteomes" id="UP000447434"/>
    </source>
</evidence>
<evidence type="ECO:0000256" key="1">
    <source>
        <dbReference type="ARBA" id="ARBA00018517"/>
    </source>
</evidence>
<evidence type="ECO:0000256" key="2">
    <source>
        <dbReference type="ARBA" id="ARBA00025783"/>
    </source>
</evidence>
<comment type="caution">
    <text evidence="8">The sequence shown here is derived from an EMBL/GenBank/DDBJ whole genome shotgun (WGS) entry which is preliminary data.</text>
</comment>
<dbReference type="Proteomes" id="UP000447434">
    <property type="component" value="Chromosome 22"/>
</dbReference>
<dbReference type="InterPro" id="IPR019012">
    <property type="entry name" value="RNA_cap_Gua-N2-MeTrfase"/>
</dbReference>
<comment type="catalytic activity">
    <reaction evidence="4">
        <text>a 5'-end (N(7)-methyl 5'-triphosphoguanosine)-ribonucleoside in snoRNA + S-adenosyl-L-methionine = a 5'-end (N(2),N(7)-dimethyl 5'-triphosphoguanosine)-ribonucleoside in snoRNA + S-adenosyl-L-homocysteine + H(+)</text>
        <dbReference type="Rhea" id="RHEA:78475"/>
        <dbReference type="Rhea" id="RHEA-COMP:19086"/>
        <dbReference type="Rhea" id="RHEA-COMP:19088"/>
        <dbReference type="ChEBI" id="CHEBI:15378"/>
        <dbReference type="ChEBI" id="CHEBI:57856"/>
        <dbReference type="ChEBI" id="CHEBI:59789"/>
        <dbReference type="ChEBI" id="CHEBI:156461"/>
        <dbReference type="ChEBI" id="CHEBI:172880"/>
    </reaction>
    <physiologicalReaction direction="left-to-right" evidence="4">
        <dbReference type="Rhea" id="RHEA:78476"/>
    </physiologicalReaction>
</comment>
<dbReference type="GO" id="GO:0005634">
    <property type="term" value="C:nucleus"/>
    <property type="evidence" value="ECO:0007669"/>
    <property type="project" value="TreeGrafter"/>
</dbReference>
<comment type="similarity">
    <text evidence="2">Belongs to the methyltransferase superfamily. Trimethylguanosine synthase family.</text>
</comment>
<evidence type="ECO:0000313" key="8">
    <source>
        <dbReference type="EMBL" id="KAE9588415.1"/>
    </source>
</evidence>
<comment type="catalytic activity">
    <reaction evidence="3">
        <text>a 5'-end (N(2),N(7)-dimethyl 5'-triphosphoguanosine)-ribonucleoside in snoRNA + S-adenosyl-L-methionine = a 5'-end (N(2),N(2),N(7)-trimethyl 5'-triphosphoguanosine)-ribonucleoside in snoRNA + S-adenosyl-L-homocysteine + H(+)</text>
        <dbReference type="Rhea" id="RHEA:78507"/>
        <dbReference type="Rhea" id="RHEA-COMP:19088"/>
        <dbReference type="Rhea" id="RHEA-COMP:19090"/>
        <dbReference type="ChEBI" id="CHEBI:15378"/>
        <dbReference type="ChEBI" id="CHEBI:57856"/>
        <dbReference type="ChEBI" id="CHEBI:59789"/>
        <dbReference type="ChEBI" id="CHEBI:167623"/>
        <dbReference type="ChEBI" id="CHEBI:172880"/>
    </reaction>
    <physiologicalReaction direction="left-to-right" evidence="3">
        <dbReference type="Rhea" id="RHEA:78508"/>
    </physiologicalReaction>
</comment>
<dbReference type="Gene3D" id="3.40.50.150">
    <property type="entry name" value="Vaccinia Virus protein VP39"/>
    <property type="match status" value="1"/>
</dbReference>
<dbReference type="Pfam" id="PF09445">
    <property type="entry name" value="Methyltransf_15"/>
    <property type="match status" value="1"/>
</dbReference>
<dbReference type="InterPro" id="IPR029063">
    <property type="entry name" value="SAM-dependent_MTases_sf"/>
</dbReference>
<organism evidence="8 9">
    <name type="scientific">Lupinus albus</name>
    <name type="common">White lupine</name>
    <name type="synonym">Lupinus termis</name>
    <dbReference type="NCBI Taxonomy" id="3870"/>
    <lineage>
        <taxon>Eukaryota</taxon>
        <taxon>Viridiplantae</taxon>
        <taxon>Streptophyta</taxon>
        <taxon>Embryophyta</taxon>
        <taxon>Tracheophyta</taxon>
        <taxon>Spermatophyta</taxon>
        <taxon>Magnoliopsida</taxon>
        <taxon>eudicotyledons</taxon>
        <taxon>Gunneridae</taxon>
        <taxon>Pentapetalae</taxon>
        <taxon>rosids</taxon>
        <taxon>fabids</taxon>
        <taxon>Fabales</taxon>
        <taxon>Fabaceae</taxon>
        <taxon>Papilionoideae</taxon>
        <taxon>50 kb inversion clade</taxon>
        <taxon>genistoids sensu lato</taxon>
        <taxon>core genistoids</taxon>
        <taxon>Genisteae</taxon>
        <taxon>Lupinus</taxon>
    </lineage>
</organism>
<dbReference type="PANTHER" id="PTHR14741:SF32">
    <property type="entry name" value="TRIMETHYLGUANOSINE SYNTHASE"/>
    <property type="match status" value="1"/>
</dbReference>
<evidence type="ECO:0000256" key="3">
    <source>
        <dbReference type="ARBA" id="ARBA00047418"/>
    </source>
</evidence>
<comment type="catalytic activity">
    <reaction evidence="6">
        <text>a 5'-end (N(7)-methyl 5'-triphosphoguanosine)-ribonucleoside in snRNA + S-adenosyl-L-methionine = a 5'-end (N(2),N(7)-dimethyl 5'-triphosphoguanosine)-ribonucleoside in snRNA + S-adenosyl-L-homocysteine + H(+)</text>
        <dbReference type="Rhea" id="RHEA:78471"/>
        <dbReference type="Rhea" id="RHEA-COMP:19085"/>
        <dbReference type="Rhea" id="RHEA-COMP:19087"/>
        <dbReference type="ChEBI" id="CHEBI:15378"/>
        <dbReference type="ChEBI" id="CHEBI:57856"/>
        <dbReference type="ChEBI" id="CHEBI:59789"/>
        <dbReference type="ChEBI" id="CHEBI:156461"/>
        <dbReference type="ChEBI" id="CHEBI:172880"/>
    </reaction>
    <physiologicalReaction direction="left-to-right" evidence="6">
        <dbReference type="Rhea" id="RHEA:78472"/>
    </physiologicalReaction>
</comment>
<dbReference type="PANTHER" id="PTHR14741">
    <property type="entry name" value="S-ADENOSYLMETHIONINE-DEPENDENT METHYLTRANSFERASE RELATED"/>
    <property type="match status" value="1"/>
</dbReference>
<comment type="catalytic activity">
    <reaction evidence="5">
        <text>a 5'-end (N(2),N(7)-dimethyl 5'-triphosphoguanosine)-ribonucleoside in snRNA + S-adenosyl-L-methionine = a 5'-end (N(2),N(2),N(7)-trimethyl 5'-triphosphoguanosine)-ribonucleoside in snRNA + S-adenosyl-L-homocysteine + H(+)</text>
        <dbReference type="Rhea" id="RHEA:78479"/>
        <dbReference type="Rhea" id="RHEA-COMP:19087"/>
        <dbReference type="Rhea" id="RHEA-COMP:19089"/>
        <dbReference type="ChEBI" id="CHEBI:15378"/>
        <dbReference type="ChEBI" id="CHEBI:57856"/>
        <dbReference type="ChEBI" id="CHEBI:59789"/>
        <dbReference type="ChEBI" id="CHEBI:167623"/>
        <dbReference type="ChEBI" id="CHEBI:172880"/>
    </reaction>
    <physiologicalReaction direction="left-to-right" evidence="5">
        <dbReference type="Rhea" id="RHEA:78480"/>
    </physiologicalReaction>
</comment>
<dbReference type="EMBL" id="WOCE01000022">
    <property type="protein sequence ID" value="KAE9588415.1"/>
    <property type="molecule type" value="Genomic_DNA"/>
</dbReference>
<dbReference type="CDD" id="cd02440">
    <property type="entry name" value="AdoMet_MTases"/>
    <property type="match status" value="1"/>
</dbReference>
<name>A0A6A4NCB5_LUPAL</name>
<protein>
    <recommendedName>
        <fullName evidence="1">Trimethylguanosine synthase</fullName>
    </recommendedName>
    <alternativeName>
        <fullName evidence="7">Cap-specific guanine-N(2) methyltransferase</fullName>
    </alternativeName>
</protein>
<accession>A0A6A4NCB5</accession>
<evidence type="ECO:0000256" key="7">
    <source>
        <dbReference type="ARBA" id="ARBA00049790"/>
    </source>
</evidence>
<proteinExistence type="inferred from homology"/>
<dbReference type="SUPFAM" id="SSF53335">
    <property type="entry name" value="S-adenosyl-L-methionine-dependent methyltransferases"/>
    <property type="match status" value="1"/>
</dbReference>
<sequence>MYLPIQTIEFSKIGRLRREKSGPAKGKWKDTHSKIPRTCHNLVDESIYKVNAEEISSTADSHDKRNSSYPPYNSACFTMAGNGVSKEKNKDSDCESICDNYCADYTILPAQTLIDEKFEGKQCDEHSAGIDITKHSKEQSLHHSDEYLDRSSCNSEVSCCSTSITAEHNISNNGRCIPATSEANSRHSENIVVDVSGVDTKSEPVISKEKYKVKRRRHEKFNAETRDMPEEYPAAIEKYWQQRYILFSKFDVGVKMDEEGWFSVTPEVIAQYQAERCACGTIIDCFTGVGGNSIQFAQWCTNVIAIDIDPLKIDYAKHNAAIYRMENRIEFIVGDSFLLAPTLKADTVFLSPPWGGPDYNKVKTFDMKTMLRPHDGLTLFNAAKKIAHRVVMFLPKNVNFNQLAELALSARPPWSLEVEKIYLNGRLKAITAYFSDPLPLQRRCRK</sequence>
<evidence type="ECO:0000256" key="4">
    <source>
        <dbReference type="ARBA" id="ARBA00048740"/>
    </source>
</evidence>
<dbReference type="OrthoDB" id="194443at2759"/>
<evidence type="ECO:0000256" key="6">
    <source>
        <dbReference type="ARBA" id="ARBA00049075"/>
    </source>
</evidence>
<dbReference type="GO" id="GO:0071164">
    <property type="term" value="F:RNA cap trimethylguanosine synthase activity"/>
    <property type="evidence" value="ECO:0007669"/>
    <property type="project" value="TreeGrafter"/>
</dbReference>
<gene>
    <name evidence="8" type="ORF">Lalb_Chr22g0355081</name>
</gene>
<evidence type="ECO:0000256" key="5">
    <source>
        <dbReference type="ARBA" id="ARBA00048763"/>
    </source>
</evidence>